<evidence type="ECO:0000256" key="2">
    <source>
        <dbReference type="ARBA" id="ARBA00023067"/>
    </source>
</evidence>
<dbReference type="SUPFAM" id="SSF47729">
    <property type="entry name" value="IHF-like DNA-binding proteins"/>
    <property type="match status" value="1"/>
</dbReference>
<dbReference type="GO" id="GO:0030261">
    <property type="term" value="P:chromosome condensation"/>
    <property type="evidence" value="ECO:0007669"/>
    <property type="project" value="UniProtKB-KW"/>
</dbReference>
<name>A0A0R2HLR1_9FIRM</name>
<evidence type="ECO:0000256" key="4">
    <source>
        <dbReference type="RuleBase" id="RU003939"/>
    </source>
</evidence>
<reference evidence="5 6" key="1">
    <citation type="journal article" date="2015" name="Genome Announc.">
        <title>Expanding the biotechnology potential of lactobacilli through comparative genomics of 213 strains and associated genera.</title>
        <authorList>
            <person name="Sun Z."/>
            <person name="Harris H.M."/>
            <person name="McCann A."/>
            <person name="Guo C."/>
            <person name="Argimon S."/>
            <person name="Zhang W."/>
            <person name="Yang X."/>
            <person name="Jeffery I.B."/>
            <person name="Cooney J.C."/>
            <person name="Kagawa T.F."/>
            <person name="Liu W."/>
            <person name="Song Y."/>
            <person name="Salvetti E."/>
            <person name="Wrobel A."/>
            <person name="Rasinkangas P."/>
            <person name="Parkhill J."/>
            <person name="Rea M.C."/>
            <person name="O'Sullivan O."/>
            <person name="Ritari J."/>
            <person name="Douillard F.P."/>
            <person name="Paul Ross R."/>
            <person name="Yang R."/>
            <person name="Briner A.E."/>
            <person name="Felis G.E."/>
            <person name="de Vos W.M."/>
            <person name="Barrangou R."/>
            <person name="Klaenhammer T.R."/>
            <person name="Caufield P.W."/>
            <person name="Cui Y."/>
            <person name="Zhang H."/>
            <person name="O'Toole P.W."/>
        </authorList>
    </citation>
    <scope>NUCLEOTIDE SEQUENCE [LARGE SCALE GENOMIC DNA]</scope>
    <source>
        <strain evidence="5 6">DSM 20405</strain>
    </source>
</reference>
<dbReference type="InterPro" id="IPR010992">
    <property type="entry name" value="IHF-like_DNA-bd_dom_sf"/>
</dbReference>
<evidence type="ECO:0000313" key="5">
    <source>
        <dbReference type="EMBL" id="KRN50340.1"/>
    </source>
</evidence>
<protein>
    <recommendedName>
        <fullName evidence="7">DNA-binding protein HU</fullName>
    </recommendedName>
</protein>
<dbReference type="Pfam" id="PF00216">
    <property type="entry name" value="Bac_DNA_binding"/>
    <property type="match status" value="1"/>
</dbReference>
<evidence type="ECO:0000313" key="6">
    <source>
        <dbReference type="Proteomes" id="UP000051841"/>
    </source>
</evidence>
<dbReference type="PATRIC" id="fig|1410657.5.peg.211"/>
<gene>
    <name evidence="5" type="ORF">IV49_GL000208</name>
</gene>
<comment type="caution">
    <text evidence="5">The sequence shown here is derived from an EMBL/GenBank/DDBJ whole genome shotgun (WGS) entry which is preliminary data.</text>
</comment>
<dbReference type="GO" id="GO:0030527">
    <property type="term" value="F:structural constituent of chromatin"/>
    <property type="evidence" value="ECO:0007669"/>
    <property type="project" value="InterPro"/>
</dbReference>
<accession>A0A0R2HLR1</accession>
<dbReference type="PRINTS" id="PR01727">
    <property type="entry name" value="DNABINDINGHU"/>
</dbReference>
<dbReference type="RefSeq" id="WP_029070223.1">
    <property type="nucleotide sequence ID" value="NZ_JQBL01000010.1"/>
</dbReference>
<proteinExistence type="inferred from homology"/>
<keyword evidence="3" id="KW-0238">DNA-binding</keyword>
<organism evidence="5 6">
    <name type="scientific">Kandleria vitulina DSM 20405</name>
    <dbReference type="NCBI Taxonomy" id="1410657"/>
    <lineage>
        <taxon>Bacteria</taxon>
        <taxon>Bacillati</taxon>
        <taxon>Bacillota</taxon>
        <taxon>Erysipelotrichia</taxon>
        <taxon>Erysipelotrichales</taxon>
        <taxon>Coprobacillaceae</taxon>
        <taxon>Kandleria</taxon>
    </lineage>
</organism>
<keyword evidence="2" id="KW-0226">DNA condensation</keyword>
<dbReference type="InterPro" id="IPR000119">
    <property type="entry name" value="Hist_DNA-bd"/>
</dbReference>
<dbReference type="AlphaFoldDB" id="A0A0R2HLR1"/>
<evidence type="ECO:0000256" key="3">
    <source>
        <dbReference type="ARBA" id="ARBA00023125"/>
    </source>
</evidence>
<dbReference type="CDD" id="cd13831">
    <property type="entry name" value="HU"/>
    <property type="match status" value="1"/>
</dbReference>
<evidence type="ECO:0000256" key="1">
    <source>
        <dbReference type="ARBA" id="ARBA00010529"/>
    </source>
</evidence>
<dbReference type="PANTHER" id="PTHR33175">
    <property type="entry name" value="DNA-BINDING PROTEIN HU"/>
    <property type="match status" value="1"/>
</dbReference>
<dbReference type="Gene3D" id="4.10.520.10">
    <property type="entry name" value="IHF-like DNA-binding proteins"/>
    <property type="match status" value="1"/>
</dbReference>
<keyword evidence="6" id="KW-1185">Reference proteome</keyword>
<comment type="similarity">
    <text evidence="1 4">Belongs to the bacterial histone-like protein family.</text>
</comment>
<sequence length="91" mass="9603">MKKTELVAKMAEEAGLTKVQAEAALNAFVETVKEALAEGDEVPVAGLGKFEVRERAARKGINPATKEPIDIPASKAPAFKASTALKALLKK</sequence>
<dbReference type="Proteomes" id="UP000051841">
    <property type="component" value="Unassembled WGS sequence"/>
</dbReference>
<dbReference type="PANTHER" id="PTHR33175:SF3">
    <property type="entry name" value="DNA-BINDING PROTEIN HU-BETA"/>
    <property type="match status" value="1"/>
</dbReference>
<evidence type="ECO:0008006" key="7">
    <source>
        <dbReference type="Google" id="ProtNLM"/>
    </source>
</evidence>
<dbReference type="GO" id="GO:0003677">
    <property type="term" value="F:DNA binding"/>
    <property type="evidence" value="ECO:0007669"/>
    <property type="project" value="UniProtKB-KW"/>
</dbReference>
<dbReference type="SMART" id="SM00411">
    <property type="entry name" value="BHL"/>
    <property type="match status" value="1"/>
</dbReference>
<dbReference type="EMBL" id="JQBL01000010">
    <property type="protein sequence ID" value="KRN50340.1"/>
    <property type="molecule type" value="Genomic_DNA"/>
</dbReference>